<dbReference type="Proteomes" id="UP000075391">
    <property type="component" value="Unassembled WGS sequence"/>
</dbReference>
<comment type="caution">
    <text evidence="2">The sequence shown here is derived from an EMBL/GenBank/DDBJ whole genome shotgun (WGS) entry which is preliminary data.</text>
</comment>
<dbReference type="AlphaFoldDB" id="A0A150WL24"/>
<proteinExistence type="predicted"/>
<evidence type="ECO:0000256" key="1">
    <source>
        <dbReference type="SAM" id="SignalP"/>
    </source>
</evidence>
<sequence length="387" mass="42795">MKTQWRFLLVALLFLLPSAYSWAEDPSRIETELEEKVLDKAQVAEHERTLIKIAEDKIYEFDRYPDREEMKAALGLKLPEKVKQQILARGGSIEEADPMLAYESLPEDRKQKFQEMRLMFLANAARIMNSTKFVFGAGSLVGDAFSFVKVKTKQAFGKTVEQTPSEKRTFSVRSHQAVQAVLKGIDYKLWSQAPLVIDSNEFGLSVSVGALAETGVLRKGGGGAEEVGLSFAFNKSKRAFVFEIFHNSENFDNTKAAVSVLGLVGKAGITLGRRSGADTLKGSSFYPPAVPGYSVSSPEYFSAGLSSSLGLPPPPLADLLTFTNRFERHSLIRVTVSPLVKGYVRLEFGDVRGSMRLVGMRFVDVYRAISDKVLSYGRGRSCSVVFN</sequence>
<evidence type="ECO:0000313" key="2">
    <source>
        <dbReference type="EMBL" id="KYG64487.1"/>
    </source>
</evidence>
<accession>A0A150WL24</accession>
<organism evidence="2 3">
    <name type="scientific">Bdellovibrio bacteriovorus</name>
    <dbReference type="NCBI Taxonomy" id="959"/>
    <lineage>
        <taxon>Bacteria</taxon>
        <taxon>Pseudomonadati</taxon>
        <taxon>Bdellovibrionota</taxon>
        <taxon>Bdellovibrionia</taxon>
        <taxon>Bdellovibrionales</taxon>
        <taxon>Pseudobdellovibrionaceae</taxon>
        <taxon>Bdellovibrio</taxon>
    </lineage>
</organism>
<feature type="chain" id="PRO_5007572822" evidence="1">
    <location>
        <begin position="24"/>
        <end position="387"/>
    </location>
</feature>
<name>A0A150WL24_BDEBC</name>
<protein>
    <submittedName>
        <fullName evidence="2">Uncharacterized protein</fullName>
    </submittedName>
</protein>
<gene>
    <name evidence="2" type="ORF">AZI85_03470</name>
</gene>
<keyword evidence="1" id="KW-0732">Signal</keyword>
<dbReference type="OrthoDB" id="5288971at2"/>
<dbReference type="EMBL" id="LUKF01000012">
    <property type="protein sequence ID" value="KYG64487.1"/>
    <property type="molecule type" value="Genomic_DNA"/>
</dbReference>
<feature type="signal peptide" evidence="1">
    <location>
        <begin position="1"/>
        <end position="23"/>
    </location>
</feature>
<reference evidence="2 3" key="1">
    <citation type="submission" date="2016-03" db="EMBL/GenBank/DDBJ databases">
        <authorList>
            <person name="Ploux O."/>
        </authorList>
    </citation>
    <scope>NUCLEOTIDE SEQUENCE [LARGE SCALE GENOMIC DNA]</scope>
    <source>
        <strain evidence="2 3">BER2</strain>
    </source>
</reference>
<evidence type="ECO:0000313" key="3">
    <source>
        <dbReference type="Proteomes" id="UP000075391"/>
    </source>
</evidence>
<dbReference type="RefSeq" id="WP_063243471.1">
    <property type="nucleotide sequence ID" value="NZ_LUKF01000012.1"/>
</dbReference>